<dbReference type="SUPFAM" id="SSF52833">
    <property type="entry name" value="Thioredoxin-like"/>
    <property type="match status" value="1"/>
</dbReference>
<evidence type="ECO:0000313" key="2">
    <source>
        <dbReference type="EMBL" id="EDR47664.1"/>
    </source>
</evidence>
<reference evidence="2 3" key="2">
    <citation type="submission" date="2007-10" db="EMBL/GenBank/DDBJ databases">
        <authorList>
            <person name="Fulton L."/>
            <person name="Clifton S."/>
            <person name="Fulton B."/>
            <person name="Xu J."/>
            <person name="Minx P."/>
            <person name="Pepin K.H."/>
            <person name="Johnson M."/>
            <person name="Thiruvilangam P."/>
            <person name="Bhonagiri V."/>
            <person name="Nash W.E."/>
            <person name="Wang C."/>
            <person name="Mardis E.R."/>
            <person name="Wilson R.K."/>
        </authorList>
    </citation>
    <scope>NUCLEOTIDE SEQUENCE [LARGE SCALE GENOMIC DNA]</scope>
    <source>
        <strain evidence="2 3">ATCC 27755</strain>
    </source>
</reference>
<dbReference type="Proteomes" id="UP000005359">
    <property type="component" value="Unassembled WGS sequence"/>
</dbReference>
<comment type="caution">
    <text evidence="2">The sequence shown here is derived from an EMBL/GenBank/DDBJ whole genome shotgun (WGS) entry which is preliminary data.</text>
</comment>
<protein>
    <recommendedName>
        <fullName evidence="4">Thioredoxin domain-containing protein</fullName>
    </recommendedName>
</protein>
<evidence type="ECO:0000313" key="3">
    <source>
        <dbReference type="Proteomes" id="UP000005359"/>
    </source>
</evidence>
<keyword evidence="1" id="KW-0732">Signal</keyword>
<feature type="chain" id="PRO_5039371649" description="Thioredoxin domain-containing protein" evidence="1">
    <location>
        <begin position="22"/>
        <end position="510"/>
    </location>
</feature>
<reference evidence="2 3" key="1">
    <citation type="submission" date="2007-10" db="EMBL/GenBank/DDBJ databases">
        <title>Draft genome sequence of Dorea formicigenerans(ATCC 27755).</title>
        <authorList>
            <person name="Sudarsanam P."/>
            <person name="Ley R."/>
            <person name="Guruge J."/>
            <person name="Turnbaugh P.J."/>
            <person name="Mahowald M."/>
            <person name="Liep D."/>
            <person name="Gordon J."/>
        </authorList>
    </citation>
    <scope>NUCLEOTIDE SEQUENCE [LARGE SCALE GENOMIC DNA]</scope>
    <source>
        <strain evidence="2 3">ATCC 27755</strain>
    </source>
</reference>
<sequence>MLGRQRGDLMMKRKMISAVLAAVMTVGMITGCGSSQTTTENKADKADKLESQTDLSSTDYDFEKEYAYGDFNAHSRADEDRQDGIDTFEDKDIVFQDITYDQLIDILGSEGNYMIQLSGSWCHNSRAMSPFINKYAKEYGIDTVYSYDFNINNGDDGSLFVRMSNEKTTPGTKLNYMYGEMVSRYLTNLDDWVEYPSTHATALSYTNADGKEVTVGRLQQPIVFVYNKDNKVDYSNSGNGSTSCPIMYAFEKMVERDSKGIYTKRFDDDGNPVLDENGNQIRDYITDEYDASVKEMFDFIKNNNIELSTYSKTDHLRDVFNSYGSEIFSADQQINVYPVTYRQLKWLLNEDGNAMVMIGGAGDEKTRAVISRVNDYAVKNNVRVYLYDPQVDGDVTTGRWGYKQSMNILDENAIVNLMYTDLVKGALTNLEVAHSMSDGTALIQEPFLFAFNKDAKDADGFTAPIKAWAELTYTQDSEKRFYIGKEANQKSCDSSIESVFAAYAGEEAAE</sequence>
<organism evidence="2 3">
    <name type="scientific">Dorea formicigenerans ATCC 27755</name>
    <dbReference type="NCBI Taxonomy" id="411461"/>
    <lineage>
        <taxon>Bacteria</taxon>
        <taxon>Bacillati</taxon>
        <taxon>Bacillota</taxon>
        <taxon>Clostridia</taxon>
        <taxon>Lachnospirales</taxon>
        <taxon>Lachnospiraceae</taxon>
        <taxon>Dorea</taxon>
    </lineage>
</organism>
<proteinExistence type="predicted"/>
<dbReference type="AlphaFoldDB" id="B0G4L2"/>
<accession>B0G4L2</accession>
<evidence type="ECO:0000256" key="1">
    <source>
        <dbReference type="SAM" id="SignalP"/>
    </source>
</evidence>
<dbReference type="EMBL" id="AAXA02000011">
    <property type="protein sequence ID" value="EDR47664.1"/>
    <property type="molecule type" value="Genomic_DNA"/>
</dbReference>
<dbReference type="PROSITE" id="PS51257">
    <property type="entry name" value="PROKAR_LIPOPROTEIN"/>
    <property type="match status" value="1"/>
</dbReference>
<name>B0G4L2_9FIRM</name>
<dbReference type="eggNOG" id="ENOG502ZBC6">
    <property type="taxonomic scope" value="Bacteria"/>
</dbReference>
<evidence type="ECO:0008006" key="4">
    <source>
        <dbReference type="Google" id="ProtNLM"/>
    </source>
</evidence>
<feature type="signal peptide" evidence="1">
    <location>
        <begin position="1"/>
        <end position="21"/>
    </location>
</feature>
<dbReference type="PaxDb" id="411461-DORFOR_01200"/>
<dbReference type="STRING" id="411461.DORFOR_01200"/>
<dbReference type="Gene3D" id="3.40.30.10">
    <property type="entry name" value="Glutaredoxin"/>
    <property type="match status" value="1"/>
</dbReference>
<gene>
    <name evidence="2" type="ORF">DORFOR_01200</name>
</gene>
<dbReference type="InterPro" id="IPR036249">
    <property type="entry name" value="Thioredoxin-like_sf"/>
</dbReference>